<sequence length="349" mass="40662">MNYIQVSILFCIKQLKGERTAYGIYHLLTGKKSAQTIQDGKIFGISFLFQSFVYLDKRSFETCVAYLKEQQYIEETENQKYVMTDKGQARLEGELTARPFHPALDGWKFASSTQLFLARITLFIQTLSNLQYFQKGFLPISKNAEVIQWVKTYIMSQKQTRQELAAELFEELRMCLKGCTERDASLFVLQLTGYQRVGFTKNQLAYQYELDEHYVHIQLLGVIHHIIEKVSKNNESFHVLSSFLRDLYLELPLTSSTLKTYSWLQKGKTLEEIAYIRRLKESTIEDHIAELALFVPSFSIDAYVSPKQQEKIISAFEGLRTNKLKVIKEEVKDDVTYFQIRLVLAKHFT</sequence>
<dbReference type="GeneID" id="93644755"/>
<name>A0A0B6ANX6_PRIM2</name>
<dbReference type="KEGG" id="bmeg:BG04_1280"/>
<dbReference type="InterPro" id="IPR029491">
    <property type="entry name" value="Helicase_HTH"/>
</dbReference>
<dbReference type="RefSeq" id="WP_034649038.1">
    <property type="nucleotide sequence ID" value="NZ_BCVB01000001.1"/>
</dbReference>
<reference evidence="2 3" key="1">
    <citation type="journal article" date="2015" name="Genome Announc.">
        <title>Complete genome sequences for 35 biothreat assay-relevant bacillus species.</title>
        <authorList>
            <person name="Johnson S.L."/>
            <person name="Daligault H.E."/>
            <person name="Davenport K.W."/>
            <person name="Jaissle J."/>
            <person name="Frey K.G."/>
            <person name="Ladner J.T."/>
            <person name="Broomall S.M."/>
            <person name="Bishop-Lilly K.A."/>
            <person name="Bruce D.C."/>
            <person name="Gibbons H.S."/>
            <person name="Coyne S.R."/>
            <person name="Lo C.C."/>
            <person name="Meincke L."/>
            <person name="Munk A.C."/>
            <person name="Koroleva G.I."/>
            <person name="Rosenzweig C.N."/>
            <person name="Palacios G.F."/>
            <person name="Redden C.L."/>
            <person name="Minogue T.D."/>
            <person name="Chain P.S."/>
        </authorList>
    </citation>
    <scope>NUCLEOTIDE SEQUENCE [LARGE SCALE GENOMIC DNA]</scope>
    <source>
        <strain evidence="3">ATCC 14581 / DSM 32 / JCM 2506 / NBRC 15308 / NCIMB 9376 / NCTC 10342 / NRRL B-14308 / VKM B-512</strain>
    </source>
</reference>
<dbReference type="HOGENOM" id="CLU_066169_0_0_9"/>
<dbReference type="Gene3D" id="1.10.10.1390">
    <property type="entry name" value="ATP-dependent DNA helicase RecQ"/>
    <property type="match status" value="1"/>
</dbReference>
<proteinExistence type="predicted"/>
<dbReference type="EMBL" id="CP009920">
    <property type="protein sequence ID" value="AJI22333.1"/>
    <property type="molecule type" value="Genomic_DNA"/>
</dbReference>
<organism evidence="2 3">
    <name type="scientific">Priestia megaterium (strain ATCC 14581 / DSM 32 / CCUG 1817 / JCM 2506 / NBRC 15308 / NCIMB 9376 / NCTC 10342 / NRRL B-14308 / VKM B-512 / Ford 19)</name>
    <name type="common">Bacillus megaterium</name>
    <dbReference type="NCBI Taxonomy" id="1348623"/>
    <lineage>
        <taxon>Bacteria</taxon>
        <taxon>Bacillati</taxon>
        <taxon>Bacillota</taxon>
        <taxon>Bacilli</taxon>
        <taxon>Bacillales</taxon>
        <taxon>Bacillaceae</taxon>
        <taxon>Priestia</taxon>
    </lineage>
</organism>
<dbReference type="Pfam" id="PF14493">
    <property type="entry name" value="HTH_40"/>
    <property type="match status" value="1"/>
</dbReference>
<dbReference type="PIRSF" id="PIRSF021350">
    <property type="entry name" value="UCP021350"/>
    <property type="match status" value="1"/>
</dbReference>
<evidence type="ECO:0000313" key="3">
    <source>
        <dbReference type="Proteomes" id="UP000031829"/>
    </source>
</evidence>
<dbReference type="AlphaFoldDB" id="A0A0B6ANX6"/>
<accession>A0A0B6ANX6</accession>
<dbReference type="InterPro" id="IPR008308">
    <property type="entry name" value="YpbB-like"/>
</dbReference>
<feature type="domain" description="Helicase Helix-turn-helix" evidence="1">
    <location>
        <begin position="256"/>
        <end position="344"/>
    </location>
</feature>
<protein>
    <submittedName>
        <fullName evidence="2">Helix-turn-helix domain protein</fullName>
    </submittedName>
</protein>
<evidence type="ECO:0000313" key="2">
    <source>
        <dbReference type="EMBL" id="AJI22333.1"/>
    </source>
</evidence>
<dbReference type="Proteomes" id="UP000031829">
    <property type="component" value="Chromosome"/>
</dbReference>
<gene>
    <name evidence="2" type="ORF">BG04_1280</name>
</gene>
<evidence type="ECO:0000259" key="1">
    <source>
        <dbReference type="Pfam" id="PF14493"/>
    </source>
</evidence>